<evidence type="ECO:0000313" key="3">
    <source>
        <dbReference type="EMBL" id="GMH58241.1"/>
    </source>
</evidence>
<sequence length="890" mass="103323">MPFSNLELNEWHRKVDNLVLQDFDDAGLQISSRLSPASEIHAMSASRTKSFRRDGDTIQIIFGGSSNRDSLRSAGSRSSPGAASSLSAFGVSGVQGAIGVTDDSRIEREPGATSLTTPTIMRRPSAGKPVRYSALEIDSDDDDAVRAKINRDPHDENFLDKVRRARITATPPKGRRKKRAISGAVIGASSGKEHYMKARKGISRGDLVKSRLALPVEKASKTLKLSSIVQQVEEKLDELRYDVELRNKLKKEIVEREREQKRKKLLQHSEDNVAVNIERVKQGYYSSQVAKMIRLEDNMRNKERREDSKKKREEIAKVEEQNTILYFEELHAEEAKRNQLDRMLKERAGLIRDKENRTKRWIVMIHLVKRTNLWAKHVTEKSKDLNERKVRSNAAIRIQNAFRNKKMNDMGKNFRAAVKKLRDFIKKFCVRWRLRRKNRAGACIRKFLEETDHGLYFIIKSFMAKVLHCQHIWKNYTECTQARVVLLKLKFEQFERYNFLRKRKELISDANRRKKIEVELHADRLVLEEKNAAAKKRSHKTVDTFNIRLDKGNQQIRNITSVGGDDMVIMQRGRGNQGAVMKTIDLGLKEDIKKAKEFKVSDVVKSELCLKLLREKRIEYRRGLKPFTERQREKEMKLMRELGAEDALELIREGRSVQCETNVAITTSHLEATDLFAFGVDLDDAFKVLKFTSDKEEWFRIVKAGLEETEKNLWNRRHGLDRQGRAKADSLYIANEDADMDTRKKLMMLAKEHLKDTEMAVMQIHGMEREEEDEEHVLDSDLEEVEEFEDELHELEEEVDVALLDSEIVEAKVRWEDARETMLDRFRLVPAVALPGGEEWKKAKKDKKTLVDKHKKNLMMRKHARRWKKKARQTKDTGSSDHRVTLSTFI</sequence>
<dbReference type="AlphaFoldDB" id="A0A9W6ZUE6"/>
<dbReference type="Proteomes" id="UP001162640">
    <property type="component" value="Unassembled WGS sequence"/>
</dbReference>
<evidence type="ECO:0000256" key="1">
    <source>
        <dbReference type="SAM" id="Coils"/>
    </source>
</evidence>
<feature type="compositionally biased region" description="Low complexity" evidence="2">
    <location>
        <begin position="72"/>
        <end position="86"/>
    </location>
</feature>
<protein>
    <submittedName>
        <fullName evidence="3">Uncharacterized protein</fullName>
    </submittedName>
</protein>
<feature type="coiled-coil region" evidence="1">
    <location>
        <begin position="251"/>
        <end position="321"/>
    </location>
</feature>
<dbReference type="EMBL" id="BLQM01000063">
    <property type="protein sequence ID" value="GMH58241.1"/>
    <property type="molecule type" value="Genomic_DNA"/>
</dbReference>
<feature type="coiled-coil region" evidence="1">
    <location>
        <begin position="778"/>
        <end position="812"/>
    </location>
</feature>
<organism evidence="3 4">
    <name type="scientific">Triparma laevis f. inornata</name>
    <dbReference type="NCBI Taxonomy" id="1714386"/>
    <lineage>
        <taxon>Eukaryota</taxon>
        <taxon>Sar</taxon>
        <taxon>Stramenopiles</taxon>
        <taxon>Ochrophyta</taxon>
        <taxon>Bolidophyceae</taxon>
        <taxon>Parmales</taxon>
        <taxon>Triparmaceae</taxon>
        <taxon>Triparma</taxon>
    </lineage>
</organism>
<comment type="caution">
    <text evidence="3">The sequence shown here is derived from an EMBL/GenBank/DDBJ whole genome shotgun (WGS) entry which is preliminary data.</text>
</comment>
<accession>A0A9W6ZUE6</accession>
<gene>
    <name evidence="3" type="ORF">TL16_g02565</name>
</gene>
<keyword evidence="1" id="KW-0175">Coiled coil</keyword>
<evidence type="ECO:0000256" key="2">
    <source>
        <dbReference type="SAM" id="MobiDB-lite"/>
    </source>
</evidence>
<feature type="region of interest" description="Disordered" evidence="2">
    <location>
        <begin position="100"/>
        <end position="127"/>
    </location>
</feature>
<feature type="region of interest" description="Disordered" evidence="2">
    <location>
        <begin position="62"/>
        <end position="86"/>
    </location>
</feature>
<reference evidence="4" key="1">
    <citation type="journal article" date="2023" name="Commun. Biol.">
        <title>Genome analysis of Parmales, the sister group of diatoms, reveals the evolutionary specialization of diatoms from phago-mixotrophs to photoautotrophs.</title>
        <authorList>
            <person name="Ban H."/>
            <person name="Sato S."/>
            <person name="Yoshikawa S."/>
            <person name="Yamada K."/>
            <person name="Nakamura Y."/>
            <person name="Ichinomiya M."/>
            <person name="Sato N."/>
            <person name="Blanc-Mathieu R."/>
            <person name="Endo H."/>
            <person name="Kuwata A."/>
            <person name="Ogata H."/>
        </authorList>
    </citation>
    <scope>NUCLEOTIDE SEQUENCE [LARGE SCALE GENOMIC DNA]</scope>
</reference>
<evidence type="ECO:0000313" key="4">
    <source>
        <dbReference type="Proteomes" id="UP001162640"/>
    </source>
</evidence>
<name>A0A9W6ZUE6_9STRA</name>
<proteinExistence type="predicted"/>